<dbReference type="Proteomes" id="UP000075243">
    <property type="component" value="Unassembled WGS sequence"/>
</dbReference>
<reference evidence="4" key="1">
    <citation type="journal article" date="2012" name="Nat. Biotechnol.">
        <title>Draft genome sequence of pigeonpea (Cajanus cajan), an orphan legume crop of resource-poor farmers.</title>
        <authorList>
            <person name="Varshney R.K."/>
            <person name="Chen W."/>
            <person name="Li Y."/>
            <person name="Bharti A.K."/>
            <person name="Saxena R.K."/>
            <person name="Schlueter J.A."/>
            <person name="Donoghue M.T."/>
            <person name="Azam S."/>
            <person name="Fan G."/>
            <person name="Whaley A.M."/>
            <person name="Farmer A.D."/>
            <person name="Sheridan J."/>
            <person name="Iwata A."/>
            <person name="Tuteja R."/>
            <person name="Penmetsa R.V."/>
            <person name="Wu W."/>
            <person name="Upadhyaya H.D."/>
            <person name="Yang S.P."/>
            <person name="Shah T."/>
            <person name="Saxena K.B."/>
            <person name="Michael T."/>
            <person name="McCombie W.R."/>
            <person name="Yang B."/>
            <person name="Zhang G."/>
            <person name="Yang H."/>
            <person name="Wang J."/>
            <person name="Spillane C."/>
            <person name="Cook D.R."/>
            <person name="May G.D."/>
            <person name="Xu X."/>
            <person name="Jackson S.A."/>
        </authorList>
    </citation>
    <scope>NUCLEOTIDE SEQUENCE [LARGE SCALE GENOMIC DNA]</scope>
</reference>
<dbReference type="Gramene" id="C.cajan_23978.t">
    <property type="protein sequence ID" value="C.cajan_23978.t"/>
    <property type="gene ID" value="C.cajan_23978"/>
</dbReference>
<name>A0A151SF53_CAJCA</name>
<organism evidence="4 5">
    <name type="scientific">Cajanus cajan</name>
    <name type="common">Pigeon pea</name>
    <name type="synonym">Cajanus indicus</name>
    <dbReference type="NCBI Taxonomy" id="3821"/>
    <lineage>
        <taxon>Eukaryota</taxon>
        <taxon>Viridiplantae</taxon>
        <taxon>Streptophyta</taxon>
        <taxon>Embryophyta</taxon>
        <taxon>Tracheophyta</taxon>
        <taxon>Spermatophyta</taxon>
        <taxon>Magnoliopsida</taxon>
        <taxon>eudicotyledons</taxon>
        <taxon>Gunneridae</taxon>
        <taxon>Pentapetalae</taxon>
        <taxon>rosids</taxon>
        <taxon>fabids</taxon>
        <taxon>Fabales</taxon>
        <taxon>Fabaceae</taxon>
        <taxon>Papilionoideae</taxon>
        <taxon>50 kb inversion clade</taxon>
        <taxon>NPAAA clade</taxon>
        <taxon>indigoferoid/millettioid clade</taxon>
        <taxon>Phaseoleae</taxon>
        <taxon>Cajanus</taxon>
    </lineage>
</organism>
<dbReference type="Gene3D" id="1.25.40.10">
    <property type="entry name" value="Tetratricopeptide repeat domain"/>
    <property type="match status" value="3"/>
</dbReference>
<comment type="similarity">
    <text evidence="1">Belongs to the PPR family. P subfamily.</text>
</comment>
<dbReference type="GO" id="GO:0003729">
    <property type="term" value="F:mRNA binding"/>
    <property type="evidence" value="ECO:0007669"/>
    <property type="project" value="UniProtKB-ARBA"/>
</dbReference>
<dbReference type="OrthoDB" id="1890565at2759"/>
<dbReference type="PANTHER" id="PTHR45717">
    <property type="entry name" value="OS12G0527900 PROTEIN"/>
    <property type="match status" value="1"/>
</dbReference>
<evidence type="ECO:0000256" key="1">
    <source>
        <dbReference type="ARBA" id="ARBA00007626"/>
    </source>
</evidence>
<keyword evidence="2" id="KW-0677">Repeat</keyword>
<dbReference type="AlphaFoldDB" id="A0A151SF53"/>
<dbReference type="STRING" id="3821.A0A151SF53"/>
<dbReference type="PANTHER" id="PTHR45717:SF10">
    <property type="entry name" value="OS10G0501000 PROTEIN"/>
    <property type="match status" value="1"/>
</dbReference>
<dbReference type="OMA" id="NSGYLCM"/>
<evidence type="ECO:0000313" key="5">
    <source>
        <dbReference type="Proteomes" id="UP000075243"/>
    </source>
</evidence>
<proteinExistence type="inferred from homology"/>
<dbReference type="SUPFAM" id="SSF48452">
    <property type="entry name" value="TPR-like"/>
    <property type="match status" value="1"/>
</dbReference>
<dbReference type="NCBIfam" id="TIGR00756">
    <property type="entry name" value="PPR"/>
    <property type="match status" value="2"/>
</dbReference>
<keyword evidence="5" id="KW-1185">Reference proteome</keyword>
<dbReference type="Pfam" id="PF01535">
    <property type="entry name" value="PPR"/>
    <property type="match status" value="4"/>
</dbReference>
<accession>A0A151SF53</accession>
<dbReference type="EMBL" id="KQ483414">
    <property type="protein sequence ID" value="KYP53399.1"/>
    <property type="molecule type" value="Genomic_DNA"/>
</dbReference>
<dbReference type="InterPro" id="IPR002885">
    <property type="entry name" value="PPR_rpt"/>
</dbReference>
<feature type="repeat" description="PPR" evidence="3">
    <location>
        <begin position="168"/>
        <end position="202"/>
    </location>
</feature>
<dbReference type="PROSITE" id="PS51375">
    <property type="entry name" value="PPR"/>
    <property type="match status" value="2"/>
</dbReference>
<dbReference type="GO" id="GO:0005739">
    <property type="term" value="C:mitochondrion"/>
    <property type="evidence" value="ECO:0007669"/>
    <property type="project" value="TreeGrafter"/>
</dbReference>
<protein>
    <submittedName>
        <fullName evidence="4">Uncharacterized protein</fullName>
    </submittedName>
</protein>
<dbReference type="InterPro" id="IPR011990">
    <property type="entry name" value="TPR-like_helical_dom_sf"/>
</dbReference>
<sequence length="492" mass="56148">MRMMVIGSRCKLVKTFGVSGFGSLATHSRECVETLESRVLKDGNPSSAVSPILNQWVEEGGKLTHPQLINLVCLLSRSRRFSHALEVSEWMSKERNYDLSPGGIAKHINLISRVRGLEQAKRYFRGIPDAKIGFKIYAALLGCYVEHKSLEEAEAVMKKIKELQPAYITACYNMMLKLYAQMGKYEKLDRLIQEMKDKDICDIYTYMIRLNAYVAALDIKGMEKLVMQMEANPLVTVDWRIYITAANGYRKVCNFVKATEMLKKSERLARGKTRRLAYESIQTTHAIIGNKDEVYRLWNMHIVRNPNNSSYINMISSLVKLDDIDGAEKILEEWESAYKNYDARIPNFMISAYCKCGRVDKAEAYIKRLLDGGKKLDGRAWDRMACGYHADNDMEKAVQAMKKAVSENLVGRRPSPLTLVACIKYLKQKGDVDLALEFLKLCIEKGHISVTSYDGLVSYVHSEIPDTEPFDLIKGDYQMDEVDNTQLLEREN</sequence>
<gene>
    <name evidence="4" type="ORF">KK1_024780</name>
</gene>
<evidence type="ECO:0000256" key="2">
    <source>
        <dbReference type="ARBA" id="ARBA00022737"/>
    </source>
</evidence>
<evidence type="ECO:0000256" key="3">
    <source>
        <dbReference type="PROSITE-ProRule" id="PRU00708"/>
    </source>
</evidence>
<evidence type="ECO:0000313" key="4">
    <source>
        <dbReference type="EMBL" id="KYP53399.1"/>
    </source>
</evidence>
<feature type="repeat" description="PPR" evidence="3">
    <location>
        <begin position="342"/>
        <end position="376"/>
    </location>
</feature>